<name>A0A9W4UBW0_9PLEO</name>
<keyword evidence="11" id="KW-1185">Reference proteome</keyword>
<evidence type="ECO:0000256" key="3">
    <source>
        <dbReference type="ARBA" id="ARBA00022617"/>
    </source>
</evidence>
<comment type="similarity">
    <text evidence="2 9">Belongs to the cytochrome P450 family.</text>
</comment>
<organism evidence="10 11">
    <name type="scientific">Periconia digitata</name>
    <dbReference type="NCBI Taxonomy" id="1303443"/>
    <lineage>
        <taxon>Eukaryota</taxon>
        <taxon>Fungi</taxon>
        <taxon>Dikarya</taxon>
        <taxon>Ascomycota</taxon>
        <taxon>Pezizomycotina</taxon>
        <taxon>Dothideomycetes</taxon>
        <taxon>Pleosporomycetidae</taxon>
        <taxon>Pleosporales</taxon>
        <taxon>Massarineae</taxon>
        <taxon>Periconiaceae</taxon>
        <taxon>Periconia</taxon>
    </lineage>
</organism>
<dbReference type="InterPro" id="IPR050121">
    <property type="entry name" value="Cytochrome_P450_monoxygenase"/>
</dbReference>
<accession>A0A9W4UBW0</accession>
<evidence type="ECO:0000256" key="6">
    <source>
        <dbReference type="ARBA" id="ARBA00023004"/>
    </source>
</evidence>
<keyword evidence="3 8" id="KW-0349">Heme</keyword>
<dbReference type="PROSITE" id="PS00086">
    <property type="entry name" value="CYTOCHROME_P450"/>
    <property type="match status" value="1"/>
</dbReference>
<dbReference type="PRINTS" id="PR00465">
    <property type="entry name" value="EP450IV"/>
</dbReference>
<dbReference type="InterPro" id="IPR001128">
    <property type="entry name" value="Cyt_P450"/>
</dbReference>
<sequence length="156" mass="17465">MNPPVGSTVMREVLPGGIEVDGQWFPSGVDLGVPHYALHHDERYFPDAFAFKPERWLTDKPAPKGGSSEASLRTNPAFTAFGAGRTSCIGKYLAYQEIPLVVARTLWLYDFRVEPGSTLGEGRTSTEVGRQRKDEFQTLDRFVSTHQGPVLQFRHR</sequence>
<keyword evidence="7 9" id="KW-0503">Monooxygenase</keyword>
<dbReference type="AlphaFoldDB" id="A0A9W4UBW0"/>
<keyword evidence="6 8" id="KW-0408">Iron</keyword>
<comment type="caution">
    <text evidence="10">The sequence shown here is derived from an EMBL/GenBank/DDBJ whole genome shotgun (WGS) entry which is preliminary data.</text>
</comment>
<dbReference type="GO" id="GO:0004497">
    <property type="term" value="F:monooxygenase activity"/>
    <property type="evidence" value="ECO:0007669"/>
    <property type="project" value="UniProtKB-KW"/>
</dbReference>
<gene>
    <name evidence="10" type="ORF">PDIGIT_LOCUS5861</name>
</gene>
<dbReference type="GO" id="GO:0020037">
    <property type="term" value="F:heme binding"/>
    <property type="evidence" value="ECO:0007669"/>
    <property type="project" value="InterPro"/>
</dbReference>
<keyword evidence="4 8" id="KW-0479">Metal-binding</keyword>
<dbReference type="InterPro" id="IPR017972">
    <property type="entry name" value="Cyt_P450_CS"/>
</dbReference>
<evidence type="ECO:0000256" key="4">
    <source>
        <dbReference type="ARBA" id="ARBA00022723"/>
    </source>
</evidence>
<evidence type="ECO:0000256" key="2">
    <source>
        <dbReference type="ARBA" id="ARBA00010617"/>
    </source>
</evidence>
<evidence type="ECO:0008006" key="12">
    <source>
        <dbReference type="Google" id="ProtNLM"/>
    </source>
</evidence>
<evidence type="ECO:0000313" key="10">
    <source>
        <dbReference type="EMBL" id="CAI6332829.1"/>
    </source>
</evidence>
<evidence type="ECO:0000313" key="11">
    <source>
        <dbReference type="Proteomes" id="UP001152607"/>
    </source>
</evidence>
<dbReference type="Pfam" id="PF00067">
    <property type="entry name" value="p450"/>
    <property type="match status" value="1"/>
</dbReference>
<evidence type="ECO:0000256" key="1">
    <source>
        <dbReference type="ARBA" id="ARBA00001971"/>
    </source>
</evidence>
<dbReference type="EMBL" id="CAOQHR010000003">
    <property type="protein sequence ID" value="CAI6332829.1"/>
    <property type="molecule type" value="Genomic_DNA"/>
</dbReference>
<keyword evidence="5 9" id="KW-0560">Oxidoreductase</keyword>
<evidence type="ECO:0000256" key="7">
    <source>
        <dbReference type="ARBA" id="ARBA00023033"/>
    </source>
</evidence>
<dbReference type="InterPro" id="IPR002403">
    <property type="entry name" value="Cyt_P450_E_grp-IV"/>
</dbReference>
<dbReference type="SUPFAM" id="SSF48264">
    <property type="entry name" value="Cytochrome P450"/>
    <property type="match status" value="1"/>
</dbReference>
<dbReference type="Gene3D" id="1.10.630.10">
    <property type="entry name" value="Cytochrome P450"/>
    <property type="match status" value="1"/>
</dbReference>
<dbReference type="PANTHER" id="PTHR24305:SF237">
    <property type="entry name" value="CYTOCHROME P450 MONOOXYGENASE ATNE-RELATED"/>
    <property type="match status" value="1"/>
</dbReference>
<dbReference type="OrthoDB" id="1470350at2759"/>
<dbReference type="InterPro" id="IPR036396">
    <property type="entry name" value="Cyt_P450_sf"/>
</dbReference>
<proteinExistence type="inferred from homology"/>
<evidence type="ECO:0000256" key="9">
    <source>
        <dbReference type="RuleBase" id="RU000461"/>
    </source>
</evidence>
<dbReference type="PANTHER" id="PTHR24305">
    <property type="entry name" value="CYTOCHROME P450"/>
    <property type="match status" value="1"/>
</dbReference>
<feature type="binding site" description="axial binding residue" evidence="8">
    <location>
        <position position="88"/>
    </location>
    <ligand>
        <name>heme</name>
        <dbReference type="ChEBI" id="CHEBI:30413"/>
    </ligand>
    <ligandPart>
        <name>Fe</name>
        <dbReference type="ChEBI" id="CHEBI:18248"/>
    </ligandPart>
</feature>
<dbReference type="Proteomes" id="UP001152607">
    <property type="component" value="Unassembled WGS sequence"/>
</dbReference>
<comment type="cofactor">
    <cofactor evidence="1 8">
        <name>heme</name>
        <dbReference type="ChEBI" id="CHEBI:30413"/>
    </cofactor>
</comment>
<evidence type="ECO:0000256" key="5">
    <source>
        <dbReference type="ARBA" id="ARBA00023002"/>
    </source>
</evidence>
<dbReference type="GO" id="GO:0005506">
    <property type="term" value="F:iron ion binding"/>
    <property type="evidence" value="ECO:0007669"/>
    <property type="project" value="InterPro"/>
</dbReference>
<protein>
    <recommendedName>
        <fullName evidence="12">Cytochrome P450</fullName>
    </recommendedName>
</protein>
<evidence type="ECO:0000256" key="8">
    <source>
        <dbReference type="PIRSR" id="PIRSR602403-1"/>
    </source>
</evidence>
<reference evidence="10" key="1">
    <citation type="submission" date="2023-01" db="EMBL/GenBank/DDBJ databases">
        <authorList>
            <person name="Van Ghelder C."/>
            <person name="Rancurel C."/>
        </authorList>
    </citation>
    <scope>NUCLEOTIDE SEQUENCE</scope>
    <source>
        <strain evidence="10">CNCM I-4278</strain>
    </source>
</reference>
<dbReference type="GO" id="GO:0016705">
    <property type="term" value="F:oxidoreductase activity, acting on paired donors, with incorporation or reduction of molecular oxygen"/>
    <property type="evidence" value="ECO:0007669"/>
    <property type="project" value="InterPro"/>
</dbReference>